<evidence type="ECO:0000313" key="3">
    <source>
        <dbReference type="Proteomes" id="UP001165122"/>
    </source>
</evidence>
<name>A0A9W7E645_9STRA</name>
<evidence type="ECO:0000259" key="1">
    <source>
        <dbReference type="SMART" id="SM00228"/>
    </source>
</evidence>
<dbReference type="SMART" id="SM00015">
    <property type="entry name" value="IQ"/>
    <property type="match status" value="2"/>
</dbReference>
<proteinExistence type="predicted"/>
<dbReference type="Proteomes" id="UP001165122">
    <property type="component" value="Unassembled WGS sequence"/>
</dbReference>
<protein>
    <recommendedName>
        <fullName evidence="1">PDZ domain-containing protein</fullName>
    </recommendedName>
</protein>
<dbReference type="EMBL" id="BRXW01000538">
    <property type="protein sequence ID" value="GMH63913.1"/>
    <property type="molecule type" value="Genomic_DNA"/>
</dbReference>
<dbReference type="PROSITE" id="PS50096">
    <property type="entry name" value="IQ"/>
    <property type="match status" value="2"/>
</dbReference>
<dbReference type="InterPro" id="IPR001478">
    <property type="entry name" value="PDZ"/>
</dbReference>
<dbReference type="SUPFAM" id="SSF50156">
    <property type="entry name" value="PDZ domain-like"/>
    <property type="match status" value="1"/>
</dbReference>
<reference evidence="3" key="1">
    <citation type="journal article" date="2023" name="Commun. Biol.">
        <title>Genome analysis of Parmales, the sister group of diatoms, reveals the evolutionary specialization of diatoms from phago-mixotrophs to photoautotrophs.</title>
        <authorList>
            <person name="Ban H."/>
            <person name="Sato S."/>
            <person name="Yoshikawa S."/>
            <person name="Yamada K."/>
            <person name="Nakamura Y."/>
            <person name="Ichinomiya M."/>
            <person name="Sato N."/>
            <person name="Blanc-Mathieu R."/>
            <person name="Endo H."/>
            <person name="Kuwata A."/>
            <person name="Ogata H."/>
        </authorList>
    </citation>
    <scope>NUCLEOTIDE SEQUENCE [LARGE SCALE GENOMIC DNA]</scope>
    <source>
        <strain evidence="3">NIES 3700</strain>
    </source>
</reference>
<sequence>MSLSSSHTVDFNWLSPANLLLTLTPSFDDLFLSTLFSIHILPFLKTHVSSHPTQRQIVFEVIGRRLVKEHFSGMVDTPQILEKPFMTNDVKMKLIEEFKDILTEYIVKSAKEAELIKDPTVTEFQKTLRSTYENELNTFKASKKLSLDLQEDEIRRRTTSSHSAGPLIPLHLTGRRKENRVECYNEVGSALTSLLKGAAFQIHPKSVPFEIMDYFCGEGFLERVPLVVFNKVVGRIWPGSLRRYAYEIHLRLGGRDFRTVVVNAAAEKNIEDPTFTSINFLLSHSLKTAIEESMDEENEGVIFEFARRVLNMFYTMTGKNSLQMSYTLLPFIWQFKAADEYEMCGLFGEFFSRHMSLPTSEVAAAAQSLLMSLDPVLHQHLAETFVKNRPASEAQHEAAFNDGEKKIEALFREMVDICFVSLLNSTQLAFVWDHNFLYGWRNSCCALFCVDILVLQRQKLVYFEGDIAACLKKLRQNRNHILTSQLMERFKYYREKGLIPDIDASTFADDEDVGEEGSGVVSSPRQGSSKLPLLFNFHDKDYKLPEITPSGDLINHAESPRFNELMDNYDAEIVERMGYLLMMVQENSAATNIQSLYRGRSIRQQFKEGNYWENKSRAAEMRAKRDATAKASLLLRRMMKGAIARRRVKKMKAERAVELKRKGLRDDTKDKSYEVVFEGEGSLGFTLRACSEDNLEEAKQHGLVGGKISMEKPLPEVSTVKEDSRAEKKTIAPGDLLLSINEEVIVLKKLKKTVKKAREGGAKATFKFMRGLRVRVGAHTALA</sequence>
<dbReference type="OrthoDB" id="70142at2759"/>
<dbReference type="SMART" id="SM00228">
    <property type="entry name" value="PDZ"/>
    <property type="match status" value="1"/>
</dbReference>
<accession>A0A9W7E645</accession>
<organism evidence="2 3">
    <name type="scientific">Triparma laevis f. longispina</name>
    <dbReference type="NCBI Taxonomy" id="1714387"/>
    <lineage>
        <taxon>Eukaryota</taxon>
        <taxon>Sar</taxon>
        <taxon>Stramenopiles</taxon>
        <taxon>Ochrophyta</taxon>
        <taxon>Bolidophyceae</taxon>
        <taxon>Parmales</taxon>
        <taxon>Triparmaceae</taxon>
        <taxon>Triparma</taxon>
    </lineage>
</organism>
<dbReference type="InterPro" id="IPR000048">
    <property type="entry name" value="IQ_motif_EF-hand-BS"/>
</dbReference>
<comment type="caution">
    <text evidence="2">The sequence shown here is derived from an EMBL/GenBank/DDBJ whole genome shotgun (WGS) entry which is preliminary data.</text>
</comment>
<feature type="domain" description="PDZ" evidence="1">
    <location>
        <begin position="681"/>
        <end position="772"/>
    </location>
</feature>
<dbReference type="AlphaFoldDB" id="A0A9W7E645"/>
<dbReference type="InterPro" id="IPR036034">
    <property type="entry name" value="PDZ_sf"/>
</dbReference>
<keyword evidence="3" id="KW-1185">Reference proteome</keyword>
<gene>
    <name evidence="2" type="ORF">TrLO_g8081</name>
</gene>
<evidence type="ECO:0000313" key="2">
    <source>
        <dbReference type="EMBL" id="GMH63913.1"/>
    </source>
</evidence>
<dbReference type="Gene3D" id="2.30.42.10">
    <property type="match status" value="1"/>
</dbReference>